<keyword evidence="1" id="KW-1133">Transmembrane helix</keyword>
<keyword evidence="1" id="KW-0472">Membrane</keyword>
<evidence type="ECO:0000259" key="2">
    <source>
        <dbReference type="Pfam" id="PF01757"/>
    </source>
</evidence>
<feature type="transmembrane region" description="Helical" evidence="1">
    <location>
        <begin position="331"/>
        <end position="352"/>
    </location>
</feature>
<dbReference type="PANTHER" id="PTHR23028:SF53">
    <property type="entry name" value="ACYL_TRANSF_3 DOMAIN-CONTAINING PROTEIN"/>
    <property type="match status" value="1"/>
</dbReference>
<reference evidence="3" key="1">
    <citation type="submission" date="2016-01" db="EMBL/GenBank/DDBJ databases">
        <authorList>
            <person name="Peeters C."/>
        </authorList>
    </citation>
    <scope>NUCLEOTIDE SEQUENCE [LARGE SCALE GENOMIC DNA]</scope>
    <source>
        <strain evidence="3">LMG 29323</strain>
    </source>
</reference>
<dbReference type="AlphaFoldDB" id="A0A158B797"/>
<feature type="transmembrane region" description="Helical" evidence="1">
    <location>
        <begin position="12"/>
        <end position="30"/>
    </location>
</feature>
<keyword evidence="4" id="KW-1185">Reference proteome</keyword>
<dbReference type="EMBL" id="FCOE02000009">
    <property type="protein sequence ID" value="SAK65942.1"/>
    <property type="molecule type" value="Genomic_DNA"/>
</dbReference>
<feature type="domain" description="Acyltransferase 3" evidence="2">
    <location>
        <begin position="7"/>
        <end position="347"/>
    </location>
</feature>
<keyword evidence="1" id="KW-0812">Transmembrane</keyword>
<feature type="transmembrane region" description="Helical" evidence="1">
    <location>
        <begin position="50"/>
        <end position="73"/>
    </location>
</feature>
<feature type="transmembrane region" description="Helical" evidence="1">
    <location>
        <begin position="93"/>
        <end position="114"/>
    </location>
</feature>
<evidence type="ECO:0000313" key="3">
    <source>
        <dbReference type="EMBL" id="SAK65942.1"/>
    </source>
</evidence>
<feature type="transmembrane region" description="Helical" evidence="1">
    <location>
        <begin position="184"/>
        <end position="212"/>
    </location>
</feature>
<accession>A0A158B797</accession>
<dbReference type="RefSeq" id="WP_061175590.1">
    <property type="nucleotide sequence ID" value="NZ_FCOE02000009.1"/>
</dbReference>
<sequence length="373" mass="41823">MKDDTKNAEIEGMRGVAALFVLYNHIPFASAALNSKYPALFGFVAGSQRFYIPGHCGSLGVQLFFCITGYLFWKRVVVSGKSTDWAQFYRNRFLRLAPAYILFAILMMLTLSVIDGFERHVSAFELAHDVFAQLALGIVQQRRFNGIDTTMFNTVTWTLAYEWGFYVLLPLLAGLRARRWTTAVALAVLVITIFIYDARLYLLLFFLTGAIAAELRLNVQSRPLLGSLAFCALALADVMFPKEAIATAISAVAGFSSFADVTVALVQWVIVSAAFFVAIKTKPYILRLRPLMMLGTISYSLYLLHLTVLQISIRIADRFEPISQWSIAHFWHWAIIATVCSIGAAALSYAFVERPFLHRRRNERRSALASQGL</sequence>
<keyword evidence="3" id="KW-0012">Acyltransferase</keyword>
<dbReference type="STRING" id="1777141.AWB80_03120"/>
<dbReference type="GO" id="GO:0016747">
    <property type="term" value="F:acyltransferase activity, transferring groups other than amino-acyl groups"/>
    <property type="evidence" value="ECO:0007669"/>
    <property type="project" value="InterPro"/>
</dbReference>
<evidence type="ECO:0000313" key="4">
    <source>
        <dbReference type="Proteomes" id="UP000054911"/>
    </source>
</evidence>
<dbReference type="PANTHER" id="PTHR23028">
    <property type="entry name" value="ACETYLTRANSFERASE"/>
    <property type="match status" value="1"/>
</dbReference>
<organism evidence="3 4">
    <name type="scientific">Caballeronia pedi</name>
    <dbReference type="NCBI Taxonomy" id="1777141"/>
    <lineage>
        <taxon>Bacteria</taxon>
        <taxon>Pseudomonadati</taxon>
        <taxon>Pseudomonadota</taxon>
        <taxon>Betaproteobacteria</taxon>
        <taxon>Burkholderiales</taxon>
        <taxon>Burkholderiaceae</taxon>
        <taxon>Caballeronia</taxon>
    </lineage>
</organism>
<dbReference type="InterPro" id="IPR002656">
    <property type="entry name" value="Acyl_transf_3_dom"/>
</dbReference>
<feature type="transmembrane region" description="Helical" evidence="1">
    <location>
        <begin position="261"/>
        <end position="279"/>
    </location>
</feature>
<feature type="transmembrane region" description="Helical" evidence="1">
    <location>
        <begin position="291"/>
        <end position="311"/>
    </location>
</feature>
<dbReference type="OrthoDB" id="9814807at2"/>
<dbReference type="GO" id="GO:0016020">
    <property type="term" value="C:membrane"/>
    <property type="evidence" value="ECO:0007669"/>
    <property type="project" value="TreeGrafter"/>
</dbReference>
<dbReference type="Pfam" id="PF01757">
    <property type="entry name" value="Acyl_transf_3"/>
    <property type="match status" value="1"/>
</dbReference>
<dbReference type="GO" id="GO:0000271">
    <property type="term" value="P:polysaccharide biosynthetic process"/>
    <property type="evidence" value="ECO:0007669"/>
    <property type="project" value="TreeGrafter"/>
</dbReference>
<dbReference type="InterPro" id="IPR050879">
    <property type="entry name" value="Acyltransferase_3"/>
</dbReference>
<evidence type="ECO:0000256" key="1">
    <source>
        <dbReference type="SAM" id="Phobius"/>
    </source>
</evidence>
<feature type="transmembrane region" description="Helical" evidence="1">
    <location>
        <begin position="151"/>
        <end position="172"/>
    </location>
</feature>
<name>A0A158B797_9BURK</name>
<protein>
    <submittedName>
        <fullName evidence="3">Acyltransferase</fullName>
    </submittedName>
</protein>
<proteinExistence type="predicted"/>
<keyword evidence="3" id="KW-0808">Transferase</keyword>
<dbReference type="Proteomes" id="UP000054911">
    <property type="component" value="Unassembled WGS sequence"/>
</dbReference>
<gene>
    <name evidence="3" type="ORF">AWB80_03120</name>
</gene>
<comment type="caution">
    <text evidence="3">The sequence shown here is derived from an EMBL/GenBank/DDBJ whole genome shotgun (WGS) entry which is preliminary data.</text>
</comment>